<evidence type="ECO:0000256" key="6">
    <source>
        <dbReference type="ARBA" id="ARBA00022967"/>
    </source>
</evidence>
<keyword evidence="6" id="KW-1278">Translocase</keyword>
<keyword evidence="8 10" id="KW-0472">Membrane</keyword>
<feature type="transmembrane region" description="Helical" evidence="10">
    <location>
        <begin position="160"/>
        <end position="178"/>
    </location>
</feature>
<feature type="transmembrane region" description="Helical" evidence="10">
    <location>
        <begin position="21"/>
        <end position="44"/>
    </location>
</feature>
<dbReference type="Gene3D" id="3.40.50.300">
    <property type="entry name" value="P-loop containing nucleotide triphosphate hydrolases"/>
    <property type="match status" value="1"/>
</dbReference>
<keyword evidence="2" id="KW-1003">Cell membrane</keyword>
<evidence type="ECO:0000256" key="10">
    <source>
        <dbReference type="SAM" id="Phobius"/>
    </source>
</evidence>
<keyword evidence="2" id="KW-0997">Cell inner membrane</keyword>
<evidence type="ECO:0000256" key="2">
    <source>
        <dbReference type="ARBA" id="ARBA00022519"/>
    </source>
</evidence>
<dbReference type="Pfam" id="PF00005">
    <property type="entry name" value="ABC_tran"/>
    <property type="match status" value="1"/>
</dbReference>
<dbReference type="GO" id="GO:0034775">
    <property type="term" value="P:glutathione transmembrane transport"/>
    <property type="evidence" value="ECO:0007669"/>
    <property type="project" value="InterPro"/>
</dbReference>
<evidence type="ECO:0000259" key="11">
    <source>
        <dbReference type="PROSITE" id="PS50893"/>
    </source>
</evidence>
<sequence>MMRNDPLLRAFDFIGLRRSSLVAAICLGAAGALSALGLAALSAWLITRAWQMPPVLYLSVAVTAVRALGISRALFRYLERLASHRVALDAMASARGRVYRALAGGSGVGAQRSELLARTADDVDEIGDALVRGVVPMAVGAVTGVAAVVIMAVVSPLSAVVLAGALLISGVLAPWWAARASATVITDGAAARQRTGHAVTTALWHGPELVVARRRGVALERLRDSENDHAQAVDAGMARQAVAASMTPVAMLVSVVAAAVIAVDLASGLSGSLAGASSSDSVITPMLFGVLILLPLSAFETTGPLTDAAIAWQRGRQAGARVMALVDGEGSALDLDRQSHLLLVERAERVEASRADPVFSPAPQTLIARGLQWGHDRSLGPDGGIDLDLAPGARLIVVGRSGAGKSTLAATIAGQLRPLAGSVDSEPASLPCSVAYFAEEGHLFSTSLRENLRVARGDATDVELIEALTAVGLGEWLLALPDGLDTDLVGGGSALSGGQRRRILLARAVVHPARVVVLDEPTEHVDSSDAPALLRRILDADGLFGSGRTVIVVTHQNVDEFDVPIVSVGV</sequence>
<dbReference type="EMBL" id="BAOP01000013">
    <property type="protein sequence ID" value="GAC79985.1"/>
    <property type="molecule type" value="Genomic_DNA"/>
</dbReference>
<feature type="domain" description="ABC transporter" evidence="11">
    <location>
        <begin position="366"/>
        <end position="570"/>
    </location>
</feature>
<feature type="transmembrane region" description="Helical" evidence="10">
    <location>
        <begin position="56"/>
        <end position="75"/>
    </location>
</feature>
<name>M3UK64_GORML</name>
<organism evidence="13 14">
    <name type="scientific">Gordonia malaquae NBRC 108250</name>
    <dbReference type="NCBI Taxonomy" id="1223542"/>
    <lineage>
        <taxon>Bacteria</taxon>
        <taxon>Bacillati</taxon>
        <taxon>Actinomycetota</taxon>
        <taxon>Actinomycetes</taxon>
        <taxon>Mycobacteriales</taxon>
        <taxon>Gordoniaceae</taxon>
        <taxon>Gordonia</taxon>
    </lineage>
</organism>
<feature type="transmembrane region" description="Helical" evidence="10">
    <location>
        <begin position="134"/>
        <end position="154"/>
    </location>
</feature>
<evidence type="ECO:0000256" key="4">
    <source>
        <dbReference type="ARBA" id="ARBA00022741"/>
    </source>
</evidence>
<dbReference type="PROSITE" id="PS50893">
    <property type="entry name" value="ABC_TRANSPORTER_2"/>
    <property type="match status" value="1"/>
</dbReference>
<dbReference type="GO" id="GO:0016887">
    <property type="term" value="F:ATP hydrolysis activity"/>
    <property type="evidence" value="ECO:0007669"/>
    <property type="project" value="InterPro"/>
</dbReference>
<dbReference type="GO" id="GO:0034040">
    <property type="term" value="F:ATPase-coupled lipid transmembrane transporter activity"/>
    <property type="evidence" value="ECO:0007669"/>
    <property type="project" value="TreeGrafter"/>
</dbReference>
<dbReference type="InterPro" id="IPR027417">
    <property type="entry name" value="P-loop_NTPase"/>
</dbReference>
<keyword evidence="5 13" id="KW-0067">ATP-binding</keyword>
<dbReference type="InterPro" id="IPR011527">
    <property type="entry name" value="ABC1_TM_dom"/>
</dbReference>
<accession>M3UK64</accession>
<evidence type="ECO:0000313" key="14">
    <source>
        <dbReference type="Proteomes" id="UP000035009"/>
    </source>
</evidence>
<dbReference type="InterPro" id="IPR003593">
    <property type="entry name" value="AAA+_ATPase"/>
</dbReference>
<dbReference type="GO" id="GO:0045454">
    <property type="term" value="P:cell redox homeostasis"/>
    <property type="evidence" value="ECO:0007669"/>
    <property type="project" value="InterPro"/>
</dbReference>
<dbReference type="InterPro" id="IPR017871">
    <property type="entry name" value="ABC_transporter-like_CS"/>
</dbReference>
<dbReference type="InterPro" id="IPR036640">
    <property type="entry name" value="ABC1_TM_sf"/>
</dbReference>
<dbReference type="GO" id="GO:0140359">
    <property type="term" value="F:ABC-type transporter activity"/>
    <property type="evidence" value="ECO:0007669"/>
    <property type="project" value="InterPro"/>
</dbReference>
<dbReference type="SUPFAM" id="SSF90123">
    <property type="entry name" value="ABC transporter transmembrane region"/>
    <property type="match status" value="1"/>
</dbReference>
<feature type="domain" description="ABC transmembrane type-1" evidence="12">
    <location>
        <begin position="22"/>
        <end position="317"/>
    </location>
</feature>
<dbReference type="STRING" id="410332.SAMN04488550_0902"/>
<dbReference type="SMART" id="SM00382">
    <property type="entry name" value="AAA"/>
    <property type="match status" value="1"/>
</dbReference>
<dbReference type="eggNOG" id="COG4987">
    <property type="taxonomic scope" value="Bacteria"/>
</dbReference>
<dbReference type="PROSITE" id="PS00211">
    <property type="entry name" value="ABC_TRANSPORTER_1"/>
    <property type="match status" value="1"/>
</dbReference>
<evidence type="ECO:0000256" key="5">
    <source>
        <dbReference type="ARBA" id="ARBA00022840"/>
    </source>
</evidence>
<proteinExistence type="inferred from homology"/>
<dbReference type="PANTHER" id="PTHR24221:SF654">
    <property type="entry name" value="ATP-BINDING CASSETTE SUB-FAMILY B MEMBER 6"/>
    <property type="match status" value="1"/>
</dbReference>
<dbReference type="InterPro" id="IPR039421">
    <property type="entry name" value="Type_1_exporter"/>
</dbReference>
<keyword evidence="3 10" id="KW-0812">Transmembrane</keyword>
<dbReference type="InterPro" id="IPR014223">
    <property type="entry name" value="ABC_CydC/D"/>
</dbReference>
<evidence type="ECO:0000256" key="8">
    <source>
        <dbReference type="ARBA" id="ARBA00023136"/>
    </source>
</evidence>
<dbReference type="InterPro" id="IPR003439">
    <property type="entry name" value="ABC_transporter-like_ATP-bd"/>
</dbReference>
<comment type="similarity">
    <text evidence="9">Belongs to the ABC transporter superfamily. Siderophore-Fe(3+) uptake transporter (SIUT) (TC 3.A.1.21) family.</text>
</comment>
<keyword evidence="4" id="KW-0547">Nucleotide-binding</keyword>
<dbReference type="PROSITE" id="PS50929">
    <property type="entry name" value="ABC_TM1F"/>
    <property type="match status" value="1"/>
</dbReference>
<keyword evidence="14" id="KW-1185">Reference proteome</keyword>
<evidence type="ECO:0000259" key="12">
    <source>
        <dbReference type="PROSITE" id="PS50929"/>
    </source>
</evidence>
<keyword evidence="7 10" id="KW-1133">Transmembrane helix</keyword>
<evidence type="ECO:0000256" key="3">
    <source>
        <dbReference type="ARBA" id="ARBA00022692"/>
    </source>
</evidence>
<dbReference type="Gene3D" id="1.20.1560.10">
    <property type="entry name" value="ABC transporter type 1, transmembrane domain"/>
    <property type="match status" value="1"/>
</dbReference>
<reference evidence="13 14" key="1">
    <citation type="submission" date="2013-02" db="EMBL/GenBank/DDBJ databases">
        <title>Whole genome shotgun sequence of Gordonia malaquae NBRC 108250.</title>
        <authorList>
            <person name="Yoshida I."/>
            <person name="Hosoyama A."/>
            <person name="Tsuchikane K."/>
            <person name="Ando Y."/>
            <person name="Baba S."/>
            <person name="Ohji S."/>
            <person name="Hamada M."/>
            <person name="Tamura T."/>
            <person name="Yamazoe A."/>
            <person name="Yamazaki S."/>
            <person name="Fujita N."/>
        </authorList>
    </citation>
    <scope>NUCLEOTIDE SEQUENCE [LARGE SCALE GENOMIC DNA]</scope>
    <source>
        <strain evidence="13 14">NBRC 108250</strain>
    </source>
</reference>
<evidence type="ECO:0000256" key="9">
    <source>
        <dbReference type="ARBA" id="ARBA00023455"/>
    </source>
</evidence>
<comment type="subcellular location">
    <subcellularLocation>
        <location evidence="1">Cell inner membrane</location>
        <topology evidence="1">Multi-pass membrane protein</topology>
    </subcellularLocation>
</comment>
<dbReference type="GO" id="GO:0005524">
    <property type="term" value="F:ATP binding"/>
    <property type="evidence" value="ECO:0007669"/>
    <property type="project" value="UniProtKB-KW"/>
</dbReference>
<dbReference type="Proteomes" id="UP000035009">
    <property type="component" value="Unassembled WGS sequence"/>
</dbReference>
<dbReference type="GO" id="GO:0005886">
    <property type="term" value="C:plasma membrane"/>
    <property type="evidence" value="ECO:0007669"/>
    <property type="project" value="UniProtKB-SubCell"/>
</dbReference>
<feature type="transmembrane region" description="Helical" evidence="10">
    <location>
        <begin position="249"/>
        <end position="270"/>
    </location>
</feature>
<comment type="caution">
    <text evidence="13">The sequence shown here is derived from an EMBL/GenBank/DDBJ whole genome shotgun (WGS) entry which is preliminary data.</text>
</comment>
<dbReference type="NCBIfam" id="TIGR02868">
    <property type="entry name" value="CydC"/>
    <property type="match status" value="1"/>
</dbReference>
<evidence type="ECO:0000256" key="7">
    <source>
        <dbReference type="ARBA" id="ARBA00022989"/>
    </source>
</evidence>
<protein>
    <submittedName>
        <fullName evidence="13">ABC transporter permease/ATP-binding protein CydC</fullName>
    </submittedName>
</protein>
<evidence type="ECO:0000256" key="1">
    <source>
        <dbReference type="ARBA" id="ARBA00004429"/>
    </source>
</evidence>
<dbReference type="PANTHER" id="PTHR24221">
    <property type="entry name" value="ATP-BINDING CASSETTE SUB-FAMILY B"/>
    <property type="match status" value="1"/>
</dbReference>
<evidence type="ECO:0000313" key="13">
    <source>
        <dbReference type="EMBL" id="GAC79985.1"/>
    </source>
</evidence>
<gene>
    <name evidence="13" type="primary">cydC</name>
    <name evidence="13" type="ORF">GM1_013_01220</name>
</gene>
<dbReference type="SUPFAM" id="SSF52540">
    <property type="entry name" value="P-loop containing nucleoside triphosphate hydrolases"/>
    <property type="match status" value="1"/>
</dbReference>
<dbReference type="AlphaFoldDB" id="M3UK64"/>